<evidence type="ECO:0000256" key="3">
    <source>
        <dbReference type="ARBA" id="ARBA00023136"/>
    </source>
</evidence>
<dbReference type="InterPro" id="IPR036259">
    <property type="entry name" value="MFS_trans_sf"/>
</dbReference>
<dbReference type="PANTHER" id="PTHR23534:SF1">
    <property type="entry name" value="MAJOR FACILITATOR SUPERFAMILY PROTEIN"/>
    <property type="match status" value="1"/>
</dbReference>
<dbReference type="PANTHER" id="PTHR23534">
    <property type="entry name" value="MFS PERMEASE"/>
    <property type="match status" value="1"/>
</dbReference>
<organism evidence="6 7">
    <name type="scientific">Pseudovibrio axinellae</name>
    <dbReference type="NCBI Taxonomy" id="989403"/>
    <lineage>
        <taxon>Bacteria</taxon>
        <taxon>Pseudomonadati</taxon>
        <taxon>Pseudomonadota</taxon>
        <taxon>Alphaproteobacteria</taxon>
        <taxon>Hyphomicrobiales</taxon>
        <taxon>Stappiaceae</taxon>
        <taxon>Pseudovibrio</taxon>
    </lineage>
</organism>
<protein>
    <submittedName>
        <fullName evidence="6">Major Facilitator Superfamily protein</fullName>
    </submittedName>
</protein>
<dbReference type="Proteomes" id="UP000076577">
    <property type="component" value="Unassembled WGS sequence"/>
</dbReference>
<dbReference type="InterPro" id="IPR011701">
    <property type="entry name" value="MFS"/>
</dbReference>
<gene>
    <name evidence="6" type="ORF">PsAD2_03359</name>
</gene>
<feature type="transmembrane region" description="Helical" evidence="4">
    <location>
        <begin position="377"/>
        <end position="397"/>
    </location>
</feature>
<comment type="caution">
    <text evidence="6">The sequence shown here is derived from an EMBL/GenBank/DDBJ whole genome shotgun (WGS) entry which is preliminary data.</text>
</comment>
<dbReference type="AlphaFoldDB" id="A0A165WNV0"/>
<feature type="transmembrane region" description="Helical" evidence="4">
    <location>
        <begin position="346"/>
        <end position="365"/>
    </location>
</feature>
<dbReference type="PROSITE" id="PS50850">
    <property type="entry name" value="MFS"/>
    <property type="match status" value="1"/>
</dbReference>
<dbReference type="EMBL" id="LMCB01000044">
    <property type="protein sequence ID" value="KZL16742.1"/>
    <property type="molecule type" value="Genomic_DNA"/>
</dbReference>
<name>A0A165WNV0_9HYPH</name>
<dbReference type="SUPFAM" id="SSF103473">
    <property type="entry name" value="MFS general substrate transporter"/>
    <property type="match status" value="1"/>
</dbReference>
<feature type="transmembrane region" description="Helical" evidence="4">
    <location>
        <begin position="20"/>
        <end position="49"/>
    </location>
</feature>
<feature type="transmembrane region" description="Helical" evidence="4">
    <location>
        <begin position="310"/>
        <end position="334"/>
    </location>
</feature>
<feature type="transmembrane region" description="Helical" evidence="4">
    <location>
        <begin position="146"/>
        <end position="168"/>
    </location>
</feature>
<evidence type="ECO:0000256" key="2">
    <source>
        <dbReference type="ARBA" id="ARBA00022989"/>
    </source>
</evidence>
<dbReference type="Pfam" id="PF07690">
    <property type="entry name" value="MFS_1"/>
    <property type="match status" value="2"/>
</dbReference>
<feature type="transmembrane region" description="Helical" evidence="4">
    <location>
        <begin position="55"/>
        <end position="77"/>
    </location>
</feature>
<dbReference type="RefSeq" id="WP_068008375.1">
    <property type="nucleotide sequence ID" value="NZ_FOFM01000004.1"/>
</dbReference>
<feature type="domain" description="Major facilitator superfamily (MFS) profile" evidence="5">
    <location>
        <begin position="214"/>
        <end position="405"/>
    </location>
</feature>
<evidence type="ECO:0000256" key="4">
    <source>
        <dbReference type="SAM" id="Phobius"/>
    </source>
</evidence>
<dbReference type="OrthoDB" id="8558006at2"/>
<evidence type="ECO:0000313" key="6">
    <source>
        <dbReference type="EMBL" id="KZL16742.1"/>
    </source>
</evidence>
<feature type="transmembrane region" description="Helical" evidence="4">
    <location>
        <begin position="109"/>
        <end position="126"/>
    </location>
</feature>
<keyword evidence="2 4" id="KW-1133">Transmembrane helix</keyword>
<dbReference type="Gene3D" id="1.20.1250.20">
    <property type="entry name" value="MFS general substrate transporter like domains"/>
    <property type="match status" value="1"/>
</dbReference>
<keyword evidence="7" id="KW-1185">Reference proteome</keyword>
<evidence type="ECO:0000313" key="7">
    <source>
        <dbReference type="Proteomes" id="UP000076577"/>
    </source>
</evidence>
<evidence type="ECO:0000256" key="1">
    <source>
        <dbReference type="ARBA" id="ARBA00022692"/>
    </source>
</evidence>
<keyword evidence="1 4" id="KW-0812">Transmembrane</keyword>
<sequence>MGNSVAAPFVDDGLAKRNALLLAFTQSFAGGVPPIIFATTSILASTLLVEDKSLATLPVTAFVLGTAIGTMPAGMLMRAFGRRAGLAGALIFGMLCALLASYAAYIGSFSLLCLSTLGSGFVMAFTQQARFAAADTASPAFKPKAISWVLTGGILAGVVGPQTVILTQGMFEPFLFVGTYLAQAVLLAIGLVFVVFLKIPLPAKLEKHERGRPLLEILKQKKFFVAVTTGMIGYAIMNLIMTSAPLAMVACGLSTDDAALGIQWHVIAMFAPSFITGSLIGRFGHGPVIGAGFVLYAICALVGLTGLERWIFWSSLVLLGLGWNFSFVGASALLTQTYRAEEQNRIQAVNDFFVFGLVAAASFSSGKLLNVFGWETVNMMVFPFVIICLFLVMSLMFTERREVKV</sequence>
<keyword evidence="3 4" id="KW-0472">Membrane</keyword>
<feature type="transmembrane region" description="Helical" evidence="4">
    <location>
        <begin position="262"/>
        <end position="281"/>
    </location>
</feature>
<dbReference type="STRING" id="989403.SAMN05421798_104151"/>
<dbReference type="PATRIC" id="fig|989403.3.peg.3610"/>
<dbReference type="GO" id="GO:0022857">
    <property type="term" value="F:transmembrane transporter activity"/>
    <property type="evidence" value="ECO:0007669"/>
    <property type="project" value="InterPro"/>
</dbReference>
<proteinExistence type="predicted"/>
<evidence type="ECO:0000259" key="5">
    <source>
        <dbReference type="PROSITE" id="PS50850"/>
    </source>
</evidence>
<accession>A0A165WNV0</accession>
<reference evidence="6 7" key="1">
    <citation type="journal article" date="2016" name="Front. Microbiol.">
        <title>Comparative Genomic Analysis Reveals a Diverse Repertoire of Genes Involved in Prokaryote-Eukaryote Interactions within the Pseudovibrio Genus.</title>
        <authorList>
            <person name="Romano S."/>
            <person name="Fernandez-Guerra A."/>
            <person name="Reen F.J."/>
            <person name="Glockner F.O."/>
            <person name="Crowley S.P."/>
            <person name="O'Sullivan O."/>
            <person name="Cotter P.D."/>
            <person name="Adams C."/>
            <person name="Dobson A.D."/>
            <person name="O'Gara F."/>
        </authorList>
    </citation>
    <scope>NUCLEOTIDE SEQUENCE [LARGE SCALE GENOMIC DNA]</scope>
    <source>
        <strain evidence="6 7">Ad2</strain>
    </source>
</reference>
<feature type="transmembrane region" description="Helical" evidence="4">
    <location>
        <begin position="180"/>
        <end position="201"/>
    </location>
</feature>
<feature type="transmembrane region" description="Helical" evidence="4">
    <location>
        <begin position="222"/>
        <end position="242"/>
    </location>
</feature>
<feature type="transmembrane region" description="Helical" evidence="4">
    <location>
        <begin position="288"/>
        <end position="304"/>
    </location>
</feature>
<dbReference type="InterPro" id="IPR020846">
    <property type="entry name" value="MFS_dom"/>
</dbReference>
<feature type="transmembrane region" description="Helical" evidence="4">
    <location>
        <begin position="84"/>
        <end position="103"/>
    </location>
</feature>